<sequence length="314" mass="31777">MTDGPAEPGSPPLRAGERLRQAREAQGLSLAEVAARTRVPLRQLEAIENADYSALPSVTYSVGFAKAYARAVGVDEVEIAREVRAQGSIEPVRRTEYITYDDPDAGRLPRTGLAVAGAVLALLVLIGVGLWYGTDLFRGGDVATPAAEATGAPVAVQTVAPAAPAVQQVRLAAGSSEVWMRVYDADNKTLYLGTLKPGEGFDVPADARNPMINVGRPDQLTVTVNGSAVPPLGSGRVAIKNVPVSAAALLARGSAGAAAAGASAPAPAPATPARTRPRGGATEVPPFFADPAPAAPTGAQAPPGAVAPAPAPAP</sequence>
<dbReference type="RefSeq" id="WP_114688386.1">
    <property type="nucleotide sequence ID" value="NZ_QQNB01000003.1"/>
</dbReference>
<dbReference type="AlphaFoldDB" id="A0A369VTX5"/>
<evidence type="ECO:0000313" key="4">
    <source>
        <dbReference type="EMBL" id="RDE04650.1"/>
    </source>
</evidence>
<comment type="caution">
    <text evidence="4">The sequence shown here is derived from an EMBL/GenBank/DDBJ whole genome shotgun (WGS) entry which is preliminary data.</text>
</comment>
<dbReference type="SUPFAM" id="SSF47413">
    <property type="entry name" value="lambda repressor-like DNA-binding domains"/>
    <property type="match status" value="1"/>
</dbReference>
<reference evidence="4 5" key="1">
    <citation type="submission" date="2018-07" db="EMBL/GenBank/DDBJ databases">
        <title>a novel species of Sphingomonas isolated from the rhizosphere soil of Araceae plant.</title>
        <authorList>
            <person name="Zhiyong W."/>
            <person name="Qinglan Z."/>
            <person name="Zhiwei F."/>
            <person name="Ding X."/>
            <person name="Gejiao W."/>
            <person name="Shixue Z."/>
        </authorList>
    </citation>
    <scope>NUCLEOTIDE SEQUENCE [LARGE SCALE GENOMIC DNA]</scope>
    <source>
        <strain evidence="4 5">WZY 27</strain>
    </source>
</reference>
<name>A0A369VTX5_9SPHN</name>
<evidence type="ECO:0000256" key="2">
    <source>
        <dbReference type="SAM" id="Phobius"/>
    </source>
</evidence>
<dbReference type="InterPro" id="IPR025194">
    <property type="entry name" value="RodZ-like_C"/>
</dbReference>
<evidence type="ECO:0000259" key="3">
    <source>
        <dbReference type="PROSITE" id="PS50943"/>
    </source>
</evidence>
<keyword evidence="5" id="KW-1185">Reference proteome</keyword>
<organism evidence="4 5">
    <name type="scientific">Sphingomonas aracearum</name>
    <dbReference type="NCBI Taxonomy" id="2283317"/>
    <lineage>
        <taxon>Bacteria</taxon>
        <taxon>Pseudomonadati</taxon>
        <taxon>Pseudomonadota</taxon>
        <taxon>Alphaproteobacteria</taxon>
        <taxon>Sphingomonadales</taxon>
        <taxon>Sphingomonadaceae</taxon>
        <taxon>Sphingomonas</taxon>
    </lineage>
</organism>
<protein>
    <submittedName>
        <fullName evidence="4">Helix-turn-helix domain-containing protein</fullName>
    </submittedName>
</protein>
<keyword evidence="2" id="KW-1133">Transmembrane helix</keyword>
<feature type="transmembrane region" description="Helical" evidence="2">
    <location>
        <begin position="113"/>
        <end position="132"/>
    </location>
</feature>
<dbReference type="OrthoDB" id="9790252at2"/>
<evidence type="ECO:0000256" key="1">
    <source>
        <dbReference type="SAM" id="MobiDB-lite"/>
    </source>
</evidence>
<evidence type="ECO:0000313" key="5">
    <source>
        <dbReference type="Proteomes" id="UP000253918"/>
    </source>
</evidence>
<feature type="region of interest" description="Disordered" evidence="1">
    <location>
        <begin position="260"/>
        <end position="314"/>
    </location>
</feature>
<proteinExistence type="predicted"/>
<accession>A0A369VTX5</accession>
<dbReference type="Proteomes" id="UP000253918">
    <property type="component" value="Unassembled WGS sequence"/>
</dbReference>
<dbReference type="CDD" id="cd00093">
    <property type="entry name" value="HTH_XRE"/>
    <property type="match status" value="1"/>
</dbReference>
<dbReference type="SMART" id="SM00530">
    <property type="entry name" value="HTH_XRE"/>
    <property type="match status" value="1"/>
</dbReference>
<dbReference type="InterPro" id="IPR001387">
    <property type="entry name" value="Cro/C1-type_HTH"/>
</dbReference>
<dbReference type="GO" id="GO:0003677">
    <property type="term" value="F:DNA binding"/>
    <property type="evidence" value="ECO:0007669"/>
    <property type="project" value="InterPro"/>
</dbReference>
<dbReference type="InterPro" id="IPR050400">
    <property type="entry name" value="Bact_Cytoskel_RodZ"/>
</dbReference>
<dbReference type="Pfam" id="PF13413">
    <property type="entry name" value="HTH_25"/>
    <property type="match status" value="1"/>
</dbReference>
<dbReference type="PANTHER" id="PTHR34475:SF1">
    <property type="entry name" value="CYTOSKELETON PROTEIN RODZ"/>
    <property type="match status" value="1"/>
</dbReference>
<dbReference type="EMBL" id="QQNB01000003">
    <property type="protein sequence ID" value="RDE04650.1"/>
    <property type="molecule type" value="Genomic_DNA"/>
</dbReference>
<gene>
    <name evidence="4" type="ORF">DVW87_13735</name>
</gene>
<dbReference type="InterPro" id="IPR010982">
    <property type="entry name" value="Lambda_DNA-bd_dom_sf"/>
</dbReference>
<dbReference type="PANTHER" id="PTHR34475">
    <property type="match status" value="1"/>
</dbReference>
<keyword evidence="2" id="KW-0472">Membrane</keyword>
<feature type="compositionally biased region" description="Low complexity" evidence="1">
    <location>
        <begin position="260"/>
        <end position="308"/>
    </location>
</feature>
<dbReference type="Gene3D" id="1.10.260.40">
    <property type="entry name" value="lambda repressor-like DNA-binding domains"/>
    <property type="match status" value="1"/>
</dbReference>
<feature type="domain" description="HTH cro/C1-type" evidence="3">
    <location>
        <begin position="19"/>
        <end position="79"/>
    </location>
</feature>
<dbReference type="Pfam" id="PF13464">
    <property type="entry name" value="RodZ_C"/>
    <property type="match status" value="1"/>
</dbReference>
<dbReference type="PROSITE" id="PS50943">
    <property type="entry name" value="HTH_CROC1"/>
    <property type="match status" value="1"/>
</dbReference>
<keyword evidence="2" id="KW-0812">Transmembrane</keyword>